<evidence type="ECO:0000313" key="3">
    <source>
        <dbReference type="Proteomes" id="UP000555407"/>
    </source>
</evidence>
<dbReference type="Proteomes" id="UP000555407">
    <property type="component" value="Unassembled WGS sequence"/>
</dbReference>
<dbReference type="EMBL" id="JAASRO010000001">
    <property type="protein sequence ID" value="NIK58359.1"/>
    <property type="molecule type" value="Genomic_DNA"/>
</dbReference>
<dbReference type="InterPro" id="IPR011040">
    <property type="entry name" value="Sialidase"/>
</dbReference>
<keyword evidence="3" id="KW-1185">Reference proteome</keyword>
<reference evidence="2 3" key="1">
    <citation type="submission" date="2020-03" db="EMBL/GenBank/DDBJ databases">
        <title>Sequencing the genomes of 1000 actinobacteria strains.</title>
        <authorList>
            <person name="Klenk H.-P."/>
        </authorList>
    </citation>
    <scope>NUCLEOTIDE SEQUENCE [LARGE SCALE GENOMIC DNA]</scope>
    <source>
        <strain evidence="2 3">DSM 45490</strain>
    </source>
</reference>
<dbReference type="CDD" id="cd15482">
    <property type="entry name" value="Sialidase_non-viral"/>
    <property type="match status" value="1"/>
</dbReference>
<dbReference type="InterPro" id="IPR006311">
    <property type="entry name" value="TAT_signal"/>
</dbReference>
<evidence type="ECO:0000313" key="2">
    <source>
        <dbReference type="EMBL" id="NIK58359.1"/>
    </source>
</evidence>
<dbReference type="SUPFAM" id="SSF50939">
    <property type="entry name" value="Sialidases"/>
    <property type="match status" value="1"/>
</dbReference>
<sequence>MPSPEHRIARRHVLAGSVAAVGASLAASFPAPARAAGRSPRAAASLELDAATYVELDADFLNTQTAHYPRIKRMRDGRFILFYQTSQLAWSIYWTTSRDLKRWDKPQLLFATHKILDGADDRCYATADARVLDNGEILAVCSFRANRGFSSNMKLNGLMMRRSTDNGRTWQPEQVIYVGANWEPFVHQTSTGEVQVYFTHSAPKRVIENTKGSTGVAIIRSHDRGRTWTPNVTEYPYAADRVAQQYTRTTDAGVKMFTDQMPSALQTHPHGRIALAMESHLANGDYMISLAYTARNWPDKLAMDEPGPADRQNNLFLGAAPYLARFPSGESVLAYNRASRQYLRLGDRDAREFGDPETFLPGTGFWGSIEVAGPRQLVTTMANVRSDGNKIMLGVLDLVRH</sequence>
<dbReference type="AlphaFoldDB" id="A0A7X5VBW1"/>
<gene>
    <name evidence="2" type="ORF">BJY22_004076</name>
</gene>
<name>A0A7X5VBW1_9ACTN</name>
<evidence type="ECO:0000259" key="1">
    <source>
        <dbReference type="Pfam" id="PF13088"/>
    </source>
</evidence>
<dbReference type="PROSITE" id="PS51318">
    <property type="entry name" value="TAT"/>
    <property type="match status" value="1"/>
</dbReference>
<dbReference type="Pfam" id="PF13088">
    <property type="entry name" value="BNR_2"/>
    <property type="match status" value="1"/>
</dbReference>
<dbReference type="RefSeq" id="WP_167209088.1">
    <property type="nucleotide sequence ID" value="NZ_JAASRO010000001.1"/>
</dbReference>
<comment type="caution">
    <text evidence="2">The sequence shown here is derived from an EMBL/GenBank/DDBJ whole genome shotgun (WGS) entry which is preliminary data.</text>
</comment>
<organism evidence="2 3">
    <name type="scientific">Kribbella shirazensis</name>
    <dbReference type="NCBI Taxonomy" id="1105143"/>
    <lineage>
        <taxon>Bacteria</taxon>
        <taxon>Bacillati</taxon>
        <taxon>Actinomycetota</taxon>
        <taxon>Actinomycetes</taxon>
        <taxon>Propionibacteriales</taxon>
        <taxon>Kribbellaceae</taxon>
        <taxon>Kribbella</taxon>
    </lineage>
</organism>
<accession>A0A7X5VBW1</accession>
<dbReference type="InterPro" id="IPR036278">
    <property type="entry name" value="Sialidase_sf"/>
</dbReference>
<proteinExistence type="predicted"/>
<feature type="domain" description="Sialidase" evidence="1">
    <location>
        <begin position="70"/>
        <end position="236"/>
    </location>
</feature>
<dbReference type="Gene3D" id="2.120.10.10">
    <property type="match status" value="1"/>
</dbReference>
<protein>
    <recommendedName>
        <fullName evidence="1">Sialidase domain-containing protein</fullName>
    </recommendedName>
</protein>